<organism evidence="4 5">
    <name type="scientific">Egicoccus halophilus</name>
    <dbReference type="NCBI Taxonomy" id="1670830"/>
    <lineage>
        <taxon>Bacteria</taxon>
        <taxon>Bacillati</taxon>
        <taxon>Actinomycetota</taxon>
        <taxon>Nitriliruptoria</taxon>
        <taxon>Egicoccales</taxon>
        <taxon>Egicoccaceae</taxon>
        <taxon>Egicoccus</taxon>
    </lineage>
</organism>
<evidence type="ECO:0000256" key="1">
    <source>
        <dbReference type="ARBA" id="ARBA00022630"/>
    </source>
</evidence>
<dbReference type="AlphaFoldDB" id="A0A8J3ABG9"/>
<sequence length="394" mass="43654">MSERTQRTQVAIIGGGPAGSLLSHLLRRHGVESVVLERRSRDYVLSRIRAGVLEHGSVQTLTEAGLGERLHREGFEHEGVHLAFGGRRLRIDFTALTGRSVTVYGQTEVQHDLYGALDTHDGAIVFDAEDVALHDVSSDRPSVTYRKDGVAHRLEADWIAGCDGFHGPSRSAIPADVLTTYERVYPFGWLGVLSRTPPVSDELIYANSERGFALCSMRNENLSRYYVQAPLEDSPDDWSDDRFWSELVARLPEEAGEQLVTGPSIEKSIAPLRSFVAEPMRHGRLLLAGDAAHIVPPTGAKGLNLAMSDVVYLCRALVDHYDAGSTTGLDEYSATTLRRVWKAVRFSWWMTTVLHRFPDTDAFDFQIQQAELGLLEELEAARASLAENYVGLPI</sequence>
<evidence type="ECO:0000313" key="5">
    <source>
        <dbReference type="Proteomes" id="UP000650511"/>
    </source>
</evidence>
<dbReference type="OrthoDB" id="9791689at2"/>
<dbReference type="Pfam" id="PF01494">
    <property type="entry name" value="FAD_binding_3"/>
    <property type="match status" value="1"/>
</dbReference>
<reference evidence="4" key="1">
    <citation type="journal article" date="2014" name="Int. J. Syst. Evol. Microbiol.">
        <title>Complete genome sequence of Corynebacterium casei LMG S-19264T (=DSM 44701T), isolated from a smear-ripened cheese.</title>
        <authorList>
            <consortium name="US DOE Joint Genome Institute (JGI-PGF)"/>
            <person name="Walter F."/>
            <person name="Albersmeier A."/>
            <person name="Kalinowski J."/>
            <person name="Ruckert C."/>
        </authorList>
    </citation>
    <scope>NUCLEOTIDE SEQUENCE</scope>
    <source>
        <strain evidence="4">CGMCC 1.14988</strain>
    </source>
</reference>
<feature type="domain" description="FAD-binding" evidence="3">
    <location>
        <begin position="7"/>
        <end position="347"/>
    </location>
</feature>
<dbReference type="NCBIfam" id="NF006091">
    <property type="entry name" value="PRK08243.1"/>
    <property type="match status" value="1"/>
</dbReference>
<protein>
    <submittedName>
        <fullName evidence="4">p-hydroxybenzoate hydroxylase</fullName>
    </submittedName>
</protein>
<dbReference type="GO" id="GO:0071949">
    <property type="term" value="F:FAD binding"/>
    <property type="evidence" value="ECO:0007669"/>
    <property type="project" value="InterPro"/>
</dbReference>
<dbReference type="InterPro" id="IPR012733">
    <property type="entry name" value="HB_mOase"/>
</dbReference>
<comment type="caution">
    <text evidence="4">The sequence shown here is derived from an EMBL/GenBank/DDBJ whole genome shotgun (WGS) entry which is preliminary data.</text>
</comment>
<dbReference type="Gene3D" id="3.50.50.60">
    <property type="entry name" value="FAD/NAD(P)-binding domain"/>
    <property type="match status" value="1"/>
</dbReference>
<keyword evidence="2" id="KW-0274">FAD</keyword>
<evidence type="ECO:0000313" key="4">
    <source>
        <dbReference type="EMBL" id="GGI04122.1"/>
    </source>
</evidence>
<accession>A0A8J3ABG9</accession>
<dbReference type="RefSeq" id="WP_130650769.1">
    <property type="nucleotide sequence ID" value="NZ_BMHA01000002.1"/>
</dbReference>
<keyword evidence="5" id="KW-1185">Reference proteome</keyword>
<dbReference type="InterPro" id="IPR050641">
    <property type="entry name" value="RIFMO-like"/>
</dbReference>
<dbReference type="InterPro" id="IPR036188">
    <property type="entry name" value="FAD/NAD-bd_sf"/>
</dbReference>
<evidence type="ECO:0000256" key="2">
    <source>
        <dbReference type="ARBA" id="ARBA00022827"/>
    </source>
</evidence>
<keyword evidence="1" id="KW-0285">Flavoprotein</keyword>
<dbReference type="PANTHER" id="PTHR43004:SF3">
    <property type="entry name" value="P-HYDROXYBENZOATE HYDROXYLASE"/>
    <property type="match status" value="1"/>
</dbReference>
<evidence type="ECO:0000259" key="3">
    <source>
        <dbReference type="Pfam" id="PF01494"/>
    </source>
</evidence>
<dbReference type="PRINTS" id="PR00420">
    <property type="entry name" value="RNGMNOXGNASE"/>
</dbReference>
<dbReference type="SUPFAM" id="SSF51905">
    <property type="entry name" value="FAD/NAD(P)-binding domain"/>
    <property type="match status" value="1"/>
</dbReference>
<dbReference type="SUPFAM" id="SSF54373">
    <property type="entry name" value="FAD-linked reductases, C-terminal domain"/>
    <property type="match status" value="1"/>
</dbReference>
<dbReference type="InterPro" id="IPR002938">
    <property type="entry name" value="FAD-bd"/>
</dbReference>
<dbReference type="NCBIfam" id="TIGR02360">
    <property type="entry name" value="pbenz_hydroxyl"/>
    <property type="match status" value="1"/>
</dbReference>
<dbReference type="GO" id="GO:0018659">
    <property type="term" value="F:4-hydroxybenzoate 3-monooxygenase activity"/>
    <property type="evidence" value="ECO:0007669"/>
    <property type="project" value="InterPro"/>
</dbReference>
<reference evidence="4" key="2">
    <citation type="submission" date="2020-09" db="EMBL/GenBank/DDBJ databases">
        <authorList>
            <person name="Sun Q."/>
            <person name="Zhou Y."/>
        </authorList>
    </citation>
    <scope>NUCLEOTIDE SEQUENCE</scope>
    <source>
        <strain evidence="4">CGMCC 1.14988</strain>
    </source>
</reference>
<name>A0A8J3ABG9_9ACTN</name>
<dbReference type="PANTHER" id="PTHR43004">
    <property type="entry name" value="TRK SYSTEM POTASSIUM UPTAKE PROTEIN"/>
    <property type="match status" value="1"/>
</dbReference>
<dbReference type="EMBL" id="BMHA01000002">
    <property type="protein sequence ID" value="GGI04122.1"/>
    <property type="molecule type" value="Genomic_DNA"/>
</dbReference>
<gene>
    <name evidence="4" type="primary">pobA</name>
    <name evidence="4" type="ORF">GCM10011354_07480</name>
</gene>
<dbReference type="Gene3D" id="3.30.9.10">
    <property type="entry name" value="D-Amino Acid Oxidase, subunit A, domain 2"/>
    <property type="match status" value="1"/>
</dbReference>
<dbReference type="Proteomes" id="UP000650511">
    <property type="component" value="Unassembled WGS sequence"/>
</dbReference>
<proteinExistence type="predicted"/>
<dbReference type="GO" id="GO:0043639">
    <property type="term" value="P:benzoate catabolic process"/>
    <property type="evidence" value="ECO:0007669"/>
    <property type="project" value="InterPro"/>
</dbReference>